<dbReference type="SUPFAM" id="SSF49562">
    <property type="entry name" value="C2 domain (Calcium/lipid-binding domain, CaLB)"/>
    <property type="match status" value="2"/>
</dbReference>
<dbReference type="InterPro" id="IPR035892">
    <property type="entry name" value="C2_domain_sf"/>
</dbReference>
<dbReference type="EMBL" id="JAHRHJ020000010">
    <property type="protein sequence ID" value="KAH9299569.1"/>
    <property type="molecule type" value="Genomic_DNA"/>
</dbReference>
<feature type="non-terminal residue" evidence="2">
    <location>
        <position position="1"/>
    </location>
</feature>
<accession>A0AA38CMW5</accession>
<proteinExistence type="predicted"/>
<dbReference type="CDD" id="cd00030">
    <property type="entry name" value="C2"/>
    <property type="match status" value="2"/>
</dbReference>
<evidence type="ECO:0000313" key="2">
    <source>
        <dbReference type="EMBL" id="KAH9299569.1"/>
    </source>
</evidence>
<gene>
    <name evidence="2" type="ORF">KI387_031251</name>
</gene>
<dbReference type="GO" id="GO:0008289">
    <property type="term" value="F:lipid binding"/>
    <property type="evidence" value="ECO:0007669"/>
    <property type="project" value="InterPro"/>
</dbReference>
<dbReference type="Gene3D" id="2.60.40.150">
    <property type="entry name" value="C2 domain"/>
    <property type="match status" value="2"/>
</dbReference>
<feature type="non-terminal residue" evidence="2">
    <location>
        <position position="289"/>
    </location>
</feature>
<evidence type="ECO:0000313" key="3">
    <source>
        <dbReference type="Proteomes" id="UP000824469"/>
    </source>
</evidence>
<comment type="caution">
    <text evidence="2">The sequence shown here is derived from an EMBL/GenBank/DDBJ whole genome shotgun (WGS) entry which is preliminary data.</text>
</comment>
<dbReference type="PRINTS" id="PR00360">
    <property type="entry name" value="C2DOMAIN"/>
</dbReference>
<dbReference type="GO" id="GO:0005783">
    <property type="term" value="C:endoplasmic reticulum"/>
    <property type="evidence" value="ECO:0007669"/>
    <property type="project" value="TreeGrafter"/>
</dbReference>
<dbReference type="Proteomes" id="UP000824469">
    <property type="component" value="Unassembled WGS sequence"/>
</dbReference>
<feature type="domain" description="C2" evidence="1">
    <location>
        <begin position="189"/>
        <end position="289"/>
    </location>
</feature>
<dbReference type="InterPro" id="IPR045050">
    <property type="entry name" value="Synaptotagmin_plant"/>
</dbReference>
<evidence type="ECO:0000259" key="1">
    <source>
        <dbReference type="PROSITE" id="PS50004"/>
    </source>
</evidence>
<organism evidence="2 3">
    <name type="scientific">Taxus chinensis</name>
    <name type="common">Chinese yew</name>
    <name type="synonym">Taxus wallichiana var. chinensis</name>
    <dbReference type="NCBI Taxonomy" id="29808"/>
    <lineage>
        <taxon>Eukaryota</taxon>
        <taxon>Viridiplantae</taxon>
        <taxon>Streptophyta</taxon>
        <taxon>Embryophyta</taxon>
        <taxon>Tracheophyta</taxon>
        <taxon>Spermatophyta</taxon>
        <taxon>Pinopsida</taxon>
        <taxon>Pinidae</taxon>
        <taxon>Conifers II</taxon>
        <taxon>Cupressales</taxon>
        <taxon>Taxaceae</taxon>
        <taxon>Taxus</taxon>
    </lineage>
</organism>
<protein>
    <recommendedName>
        <fullName evidence="1">C2 domain-containing protein</fullName>
    </recommendedName>
</protein>
<keyword evidence="3" id="KW-1185">Reference proteome</keyword>
<dbReference type="SMART" id="SM00239">
    <property type="entry name" value="C2"/>
    <property type="match status" value="2"/>
</dbReference>
<dbReference type="Pfam" id="PF00168">
    <property type="entry name" value="C2"/>
    <property type="match status" value="2"/>
</dbReference>
<dbReference type="PROSITE" id="PS50004">
    <property type="entry name" value="C2"/>
    <property type="match status" value="2"/>
</dbReference>
<sequence length="289" mass="33315">ETIKDALEGSLMWPARNIIPILSGDYSDMELKPVGILEVKLVQAKNLENQDFIGKSDPFCVIYTRPIRERLKKSKTINNQLNPVWNEHFELEVEDVSTQHIYVKIFDEERIQGAKIMGCARVKLKDLEPGELKILWLPLVKDFEAKWDTKYRGEVHIELKYLPFGLENELTNSCKRNEMTLEKAFSMSTNGQAISSLEYKYSSKRRRIVRGVLSVTIKCAENLMAVHLLSNVADPFVILKMKKSKAVKKTKVVPKTLKPIWNQTFHFVVEDALHDLLIAEVWDHDSFGK</sequence>
<dbReference type="OMA" id="CENPREG"/>
<feature type="domain" description="C2" evidence="1">
    <location>
        <begin position="16"/>
        <end position="137"/>
    </location>
</feature>
<dbReference type="PANTHER" id="PTHR10774">
    <property type="entry name" value="EXTENDED SYNAPTOTAGMIN-RELATED"/>
    <property type="match status" value="1"/>
</dbReference>
<dbReference type="InterPro" id="IPR000008">
    <property type="entry name" value="C2_dom"/>
</dbReference>
<dbReference type="AlphaFoldDB" id="A0AA38CMW5"/>
<dbReference type="PANTHER" id="PTHR10774:SF149">
    <property type="entry name" value="SYNAPTOTAGMIN-5"/>
    <property type="match status" value="1"/>
</dbReference>
<reference evidence="2 3" key="1">
    <citation type="journal article" date="2021" name="Nat. Plants">
        <title>The Taxus genome provides insights into paclitaxel biosynthesis.</title>
        <authorList>
            <person name="Xiong X."/>
            <person name="Gou J."/>
            <person name="Liao Q."/>
            <person name="Li Y."/>
            <person name="Zhou Q."/>
            <person name="Bi G."/>
            <person name="Li C."/>
            <person name="Du R."/>
            <person name="Wang X."/>
            <person name="Sun T."/>
            <person name="Guo L."/>
            <person name="Liang H."/>
            <person name="Lu P."/>
            <person name="Wu Y."/>
            <person name="Zhang Z."/>
            <person name="Ro D.K."/>
            <person name="Shang Y."/>
            <person name="Huang S."/>
            <person name="Yan J."/>
        </authorList>
    </citation>
    <scope>NUCLEOTIDE SEQUENCE [LARGE SCALE GENOMIC DNA]</scope>
    <source>
        <strain evidence="2">Ta-2019</strain>
    </source>
</reference>
<name>A0AA38CMW5_TAXCH</name>